<evidence type="ECO:0000313" key="5">
    <source>
        <dbReference type="EMBL" id="TWP47969.1"/>
    </source>
</evidence>
<sequence>MAMPVCTVAIALLSKEVVVLLLGQTTPAARTHRRQVVSMHRGGGQSQRLIRQPSPCCGDAELRSGPMPSDATRPHPLSPEQYYASRPPVFVGAGAVLLNDSGDILLVKPTYEPRWVIPGGAMEPEETPRQTARREIREELALDRDLGTLLCVDFVLATAKRPKPGVMYLFDGGLLSTADEAAIRLPADELTDYCFVQPTDLPDYIGGRLLRRVQTALAARQTGIPVDLEDGHRPGERDVEA</sequence>
<dbReference type="PANTHER" id="PTHR43046:SF12">
    <property type="entry name" value="GDP-MANNOSE MANNOSYL HYDROLASE"/>
    <property type="match status" value="1"/>
</dbReference>
<dbReference type="SUPFAM" id="SSF55811">
    <property type="entry name" value="Nudix"/>
    <property type="match status" value="1"/>
</dbReference>
<evidence type="ECO:0000256" key="1">
    <source>
        <dbReference type="ARBA" id="ARBA00001946"/>
    </source>
</evidence>
<dbReference type="PROSITE" id="PS51462">
    <property type="entry name" value="NUDIX"/>
    <property type="match status" value="1"/>
</dbReference>
<protein>
    <submittedName>
        <fullName evidence="5">NUDIX hydrolase</fullName>
    </submittedName>
</protein>
<feature type="domain" description="Nudix hydrolase" evidence="4">
    <location>
        <begin position="88"/>
        <end position="217"/>
    </location>
</feature>
<dbReference type="AlphaFoldDB" id="A0A563ELJ5"/>
<organism evidence="5 6">
    <name type="scientific">Lentzea tibetensis</name>
    <dbReference type="NCBI Taxonomy" id="2591470"/>
    <lineage>
        <taxon>Bacteria</taxon>
        <taxon>Bacillati</taxon>
        <taxon>Actinomycetota</taxon>
        <taxon>Actinomycetes</taxon>
        <taxon>Pseudonocardiales</taxon>
        <taxon>Pseudonocardiaceae</taxon>
        <taxon>Lentzea</taxon>
    </lineage>
</organism>
<dbReference type="EMBL" id="VOBR01000023">
    <property type="protein sequence ID" value="TWP47969.1"/>
    <property type="molecule type" value="Genomic_DNA"/>
</dbReference>
<proteinExistence type="predicted"/>
<dbReference type="Proteomes" id="UP000316639">
    <property type="component" value="Unassembled WGS sequence"/>
</dbReference>
<keyword evidence="2 5" id="KW-0378">Hydrolase</keyword>
<dbReference type="Gene3D" id="3.90.79.10">
    <property type="entry name" value="Nucleoside Triphosphate Pyrophosphohydrolase"/>
    <property type="match status" value="1"/>
</dbReference>
<evidence type="ECO:0000256" key="3">
    <source>
        <dbReference type="ARBA" id="ARBA00022842"/>
    </source>
</evidence>
<dbReference type="CDD" id="cd18876">
    <property type="entry name" value="NUDIX_Hydrolase"/>
    <property type="match status" value="1"/>
</dbReference>
<reference evidence="5 6" key="1">
    <citation type="submission" date="2019-07" db="EMBL/GenBank/DDBJ databases">
        <title>Lentzea xizangensis sp. nov., isolated from Qinghai-Tibetan Plateau Soils.</title>
        <authorList>
            <person name="Huang J."/>
        </authorList>
    </citation>
    <scope>NUCLEOTIDE SEQUENCE [LARGE SCALE GENOMIC DNA]</scope>
    <source>
        <strain evidence="5 6">FXJ1.1311</strain>
    </source>
</reference>
<dbReference type="PANTHER" id="PTHR43046">
    <property type="entry name" value="GDP-MANNOSE MANNOSYL HYDROLASE"/>
    <property type="match status" value="1"/>
</dbReference>
<comment type="cofactor">
    <cofactor evidence="1">
        <name>Mg(2+)</name>
        <dbReference type="ChEBI" id="CHEBI:18420"/>
    </cofactor>
</comment>
<keyword evidence="3" id="KW-0460">Magnesium</keyword>
<name>A0A563ELJ5_9PSEU</name>
<dbReference type="GO" id="GO:0016787">
    <property type="term" value="F:hydrolase activity"/>
    <property type="evidence" value="ECO:0007669"/>
    <property type="project" value="UniProtKB-KW"/>
</dbReference>
<gene>
    <name evidence="5" type="ORF">FKR81_30335</name>
</gene>
<evidence type="ECO:0000313" key="6">
    <source>
        <dbReference type="Proteomes" id="UP000316639"/>
    </source>
</evidence>
<evidence type="ECO:0000259" key="4">
    <source>
        <dbReference type="PROSITE" id="PS51462"/>
    </source>
</evidence>
<evidence type="ECO:0000256" key="2">
    <source>
        <dbReference type="ARBA" id="ARBA00022801"/>
    </source>
</evidence>
<comment type="caution">
    <text evidence="5">The sequence shown here is derived from an EMBL/GenBank/DDBJ whole genome shotgun (WGS) entry which is preliminary data.</text>
</comment>
<dbReference type="InterPro" id="IPR015797">
    <property type="entry name" value="NUDIX_hydrolase-like_dom_sf"/>
</dbReference>
<dbReference type="InterPro" id="IPR000086">
    <property type="entry name" value="NUDIX_hydrolase_dom"/>
</dbReference>
<accession>A0A563ELJ5</accession>
<dbReference type="OrthoDB" id="4247482at2"/>
<keyword evidence="6" id="KW-1185">Reference proteome</keyword>
<dbReference type="Pfam" id="PF00293">
    <property type="entry name" value="NUDIX"/>
    <property type="match status" value="1"/>
</dbReference>